<sequence length="339" mass="37636">MKRKNKVTMNDIARAAGVSQATVSLVLNQSRHIKLSDDTRRRVITVATELGYTRLPAVHTPHNQEEIALLISSLQSYDPFIDAISQARETAWRNEVLLTVYDYGDDTELALNIISQLEKRNCIGIILASPVTAAIDMSEYEGCTRLPVVLLNQRDPASPLTPSFIPDDYANAFQITRHLIAQGARRIAHITGEEWMDATRNRLAGYQDALAQAGIAPVTEWVRQTNWQFNESYLATQSLLALPEPPDAIFCASDWLSIGCYQALAANGRRIPQDILVAGYDDQKISEQMMPPLTSIRLPYDELGRLAVEYLYNQEDAATHVTLAGRLKVRSSSLGPGQA</sequence>
<keyword evidence="3" id="KW-0804">Transcription</keyword>
<accession>A0A0A3YSB5</accession>
<dbReference type="Pfam" id="PF00356">
    <property type="entry name" value="LacI"/>
    <property type="match status" value="1"/>
</dbReference>
<gene>
    <name evidence="5" type="ORF">NG99_21945</name>
</gene>
<dbReference type="SUPFAM" id="SSF53822">
    <property type="entry name" value="Periplasmic binding protein-like I"/>
    <property type="match status" value="1"/>
</dbReference>
<dbReference type="SMART" id="SM00354">
    <property type="entry name" value="HTH_LACI"/>
    <property type="match status" value="1"/>
</dbReference>
<dbReference type="CDD" id="cd01392">
    <property type="entry name" value="HTH_LacI"/>
    <property type="match status" value="1"/>
</dbReference>
<dbReference type="InterPro" id="IPR000843">
    <property type="entry name" value="HTH_LacI"/>
</dbReference>
<dbReference type="STRING" id="371042.NG99_21945"/>
<dbReference type="InterPro" id="IPR028082">
    <property type="entry name" value="Peripla_BP_I"/>
</dbReference>
<protein>
    <submittedName>
        <fullName evidence="5">LacI family transcriptional regulator</fullName>
    </submittedName>
</protein>
<dbReference type="PANTHER" id="PTHR30146:SF145">
    <property type="entry name" value="RIBOSE OPERON REPRESSOR"/>
    <property type="match status" value="1"/>
</dbReference>
<dbReference type="EMBL" id="JRUQ01000062">
    <property type="protein sequence ID" value="KGT88419.1"/>
    <property type="molecule type" value="Genomic_DNA"/>
</dbReference>
<dbReference type="Gene3D" id="3.40.50.2300">
    <property type="match status" value="2"/>
</dbReference>
<dbReference type="Proteomes" id="UP000030351">
    <property type="component" value="Unassembled WGS sequence"/>
</dbReference>
<keyword evidence="2" id="KW-0238">DNA-binding</keyword>
<dbReference type="RefSeq" id="WP_034897756.1">
    <property type="nucleotide sequence ID" value="NZ_JRUQ01000062.1"/>
</dbReference>
<organism evidence="5 6">
    <name type="scientific">Erwinia typographi</name>
    <dbReference type="NCBI Taxonomy" id="371042"/>
    <lineage>
        <taxon>Bacteria</taxon>
        <taxon>Pseudomonadati</taxon>
        <taxon>Pseudomonadota</taxon>
        <taxon>Gammaproteobacteria</taxon>
        <taxon>Enterobacterales</taxon>
        <taxon>Erwiniaceae</taxon>
        <taxon>Erwinia</taxon>
    </lineage>
</organism>
<dbReference type="Gene3D" id="1.10.260.40">
    <property type="entry name" value="lambda repressor-like DNA-binding domains"/>
    <property type="match status" value="1"/>
</dbReference>
<comment type="caution">
    <text evidence="5">The sequence shown here is derived from an EMBL/GenBank/DDBJ whole genome shotgun (WGS) entry which is preliminary data.</text>
</comment>
<dbReference type="eggNOG" id="COG1609">
    <property type="taxonomic scope" value="Bacteria"/>
</dbReference>
<evidence type="ECO:0000313" key="5">
    <source>
        <dbReference type="EMBL" id="KGT88419.1"/>
    </source>
</evidence>
<dbReference type="InterPro" id="IPR046335">
    <property type="entry name" value="LacI/GalR-like_sensor"/>
</dbReference>
<feature type="domain" description="HTH lacI-type" evidence="4">
    <location>
        <begin position="7"/>
        <end position="54"/>
    </location>
</feature>
<evidence type="ECO:0000256" key="1">
    <source>
        <dbReference type="ARBA" id="ARBA00023015"/>
    </source>
</evidence>
<dbReference type="OrthoDB" id="5681588at2"/>
<dbReference type="InterPro" id="IPR010982">
    <property type="entry name" value="Lambda_DNA-bd_dom_sf"/>
</dbReference>
<dbReference type="PANTHER" id="PTHR30146">
    <property type="entry name" value="LACI-RELATED TRANSCRIPTIONAL REPRESSOR"/>
    <property type="match status" value="1"/>
</dbReference>
<dbReference type="SUPFAM" id="SSF47413">
    <property type="entry name" value="lambda repressor-like DNA-binding domains"/>
    <property type="match status" value="1"/>
</dbReference>
<dbReference type="PROSITE" id="PS00356">
    <property type="entry name" value="HTH_LACI_1"/>
    <property type="match status" value="1"/>
</dbReference>
<dbReference type="PRINTS" id="PR00036">
    <property type="entry name" value="HTHLACI"/>
</dbReference>
<evidence type="ECO:0000259" key="4">
    <source>
        <dbReference type="PROSITE" id="PS50932"/>
    </source>
</evidence>
<dbReference type="CDD" id="cd06288">
    <property type="entry name" value="PBP1_sucrose_transcription_regulator"/>
    <property type="match status" value="1"/>
</dbReference>
<reference evidence="5 6" key="1">
    <citation type="submission" date="2014-10" db="EMBL/GenBank/DDBJ databases">
        <title>Genome sequence of Erwinia typographi M043b.</title>
        <authorList>
            <person name="Chan K.-G."/>
            <person name="Tan W.-S."/>
        </authorList>
    </citation>
    <scope>NUCLEOTIDE SEQUENCE [LARGE SCALE GENOMIC DNA]</scope>
    <source>
        <strain evidence="5 6">M043b</strain>
    </source>
</reference>
<dbReference type="GO" id="GO:0003700">
    <property type="term" value="F:DNA-binding transcription factor activity"/>
    <property type="evidence" value="ECO:0007669"/>
    <property type="project" value="TreeGrafter"/>
</dbReference>
<dbReference type="GO" id="GO:0000976">
    <property type="term" value="F:transcription cis-regulatory region binding"/>
    <property type="evidence" value="ECO:0007669"/>
    <property type="project" value="TreeGrafter"/>
</dbReference>
<dbReference type="AlphaFoldDB" id="A0A0A3YSB5"/>
<dbReference type="PROSITE" id="PS50932">
    <property type="entry name" value="HTH_LACI_2"/>
    <property type="match status" value="1"/>
</dbReference>
<evidence type="ECO:0000256" key="3">
    <source>
        <dbReference type="ARBA" id="ARBA00023163"/>
    </source>
</evidence>
<proteinExistence type="predicted"/>
<keyword evidence="1" id="KW-0805">Transcription regulation</keyword>
<keyword evidence="6" id="KW-1185">Reference proteome</keyword>
<dbReference type="Pfam" id="PF13377">
    <property type="entry name" value="Peripla_BP_3"/>
    <property type="match status" value="1"/>
</dbReference>
<evidence type="ECO:0000256" key="2">
    <source>
        <dbReference type="ARBA" id="ARBA00023125"/>
    </source>
</evidence>
<evidence type="ECO:0000313" key="6">
    <source>
        <dbReference type="Proteomes" id="UP000030351"/>
    </source>
</evidence>
<name>A0A0A3YSB5_9GAMM</name>